<evidence type="ECO:0000256" key="9">
    <source>
        <dbReference type="ARBA" id="ARBA00022837"/>
    </source>
</evidence>
<dbReference type="InterPro" id="IPR018124">
    <property type="entry name" value="Calret/calnex_CS"/>
</dbReference>
<dbReference type="InterPro" id="IPR009169">
    <property type="entry name" value="Calreticulin"/>
</dbReference>
<dbReference type="Gene3D" id="2.60.120.200">
    <property type="match status" value="1"/>
</dbReference>
<name>A0ABQ8FA05_9FUNG</name>
<dbReference type="PANTHER" id="PTHR11073:SF2">
    <property type="entry name" value="CALRETICULIN"/>
    <property type="match status" value="1"/>
</dbReference>
<dbReference type="InterPro" id="IPR013320">
    <property type="entry name" value="ConA-like_dom_sf"/>
</dbReference>
<keyword evidence="8" id="KW-0862">Zinc</keyword>
<feature type="compositionally biased region" description="Basic and acidic residues" evidence="13">
    <location>
        <begin position="372"/>
        <end position="385"/>
    </location>
</feature>
<dbReference type="PRINTS" id="PR00626">
    <property type="entry name" value="CALRETICULIN"/>
</dbReference>
<comment type="similarity">
    <text evidence="2 11 12">Belongs to the calreticulin family.</text>
</comment>
<proteinExistence type="inferred from homology"/>
<keyword evidence="6" id="KW-0677">Repeat</keyword>
<evidence type="ECO:0000256" key="6">
    <source>
        <dbReference type="ARBA" id="ARBA00022737"/>
    </source>
</evidence>
<keyword evidence="10 11" id="KW-0143">Chaperone</keyword>
<keyword evidence="4 12" id="KW-0732">Signal</keyword>
<dbReference type="PANTHER" id="PTHR11073">
    <property type="entry name" value="CALRETICULIN AND CALNEXIN"/>
    <property type="match status" value="1"/>
</dbReference>
<evidence type="ECO:0000256" key="11">
    <source>
        <dbReference type="PIRNR" id="PIRNR002356"/>
    </source>
</evidence>
<evidence type="ECO:0000256" key="3">
    <source>
        <dbReference type="ARBA" id="ARBA00022723"/>
    </source>
</evidence>
<dbReference type="SUPFAM" id="SSF63887">
    <property type="entry name" value="P-domain of calnexin/calreticulin"/>
    <property type="match status" value="1"/>
</dbReference>
<reference evidence="14 15" key="1">
    <citation type="submission" date="2021-02" db="EMBL/GenBank/DDBJ databases">
        <title>Variation within the Batrachochytrium salamandrivorans European outbreak.</title>
        <authorList>
            <person name="Kelly M."/>
            <person name="Pasmans F."/>
            <person name="Shea T.P."/>
            <person name="Munoz J.F."/>
            <person name="Carranza S."/>
            <person name="Cuomo C.A."/>
            <person name="Martel A."/>
        </authorList>
    </citation>
    <scope>NUCLEOTIDE SEQUENCE [LARGE SCALE GENOMIC DNA]</scope>
    <source>
        <strain evidence="14 15">AMFP18/2</strain>
    </source>
</reference>
<keyword evidence="5" id="KW-0430">Lectin</keyword>
<dbReference type="InterPro" id="IPR009033">
    <property type="entry name" value="Calreticulin/calnexin_P_dom_sf"/>
</dbReference>
<keyword evidence="3" id="KW-0479">Metal-binding</keyword>
<comment type="subcellular location">
    <subcellularLocation>
        <location evidence="1 11">Endoplasmic reticulum lumen</location>
    </subcellularLocation>
</comment>
<accession>A0ABQ8FA05</accession>
<evidence type="ECO:0000313" key="14">
    <source>
        <dbReference type="EMBL" id="KAH6594704.1"/>
    </source>
</evidence>
<evidence type="ECO:0000256" key="12">
    <source>
        <dbReference type="RuleBase" id="RU362126"/>
    </source>
</evidence>
<evidence type="ECO:0000256" key="7">
    <source>
        <dbReference type="ARBA" id="ARBA00022824"/>
    </source>
</evidence>
<evidence type="ECO:0000256" key="13">
    <source>
        <dbReference type="SAM" id="MobiDB-lite"/>
    </source>
</evidence>
<dbReference type="Proteomes" id="UP001648503">
    <property type="component" value="Unassembled WGS sequence"/>
</dbReference>
<organism evidence="14 15">
    <name type="scientific">Batrachochytrium salamandrivorans</name>
    <dbReference type="NCBI Taxonomy" id="1357716"/>
    <lineage>
        <taxon>Eukaryota</taxon>
        <taxon>Fungi</taxon>
        <taxon>Fungi incertae sedis</taxon>
        <taxon>Chytridiomycota</taxon>
        <taxon>Chytridiomycota incertae sedis</taxon>
        <taxon>Chytridiomycetes</taxon>
        <taxon>Rhizophydiales</taxon>
        <taxon>Rhizophydiales incertae sedis</taxon>
        <taxon>Batrachochytrium</taxon>
    </lineage>
</organism>
<feature type="signal peptide" evidence="12">
    <location>
        <begin position="1"/>
        <end position="20"/>
    </location>
</feature>
<dbReference type="PROSITE" id="PS00803">
    <property type="entry name" value="CALRETICULIN_1"/>
    <property type="match status" value="1"/>
</dbReference>
<evidence type="ECO:0000256" key="2">
    <source>
        <dbReference type="ARBA" id="ARBA00010983"/>
    </source>
</evidence>
<keyword evidence="9" id="KW-0106">Calcium</keyword>
<evidence type="ECO:0000256" key="4">
    <source>
        <dbReference type="ARBA" id="ARBA00022729"/>
    </source>
</evidence>
<dbReference type="Pfam" id="PF00262">
    <property type="entry name" value="Calreticulin"/>
    <property type="match status" value="2"/>
</dbReference>
<dbReference type="EMBL" id="JAFCIX010000330">
    <property type="protein sequence ID" value="KAH6594704.1"/>
    <property type="molecule type" value="Genomic_DNA"/>
</dbReference>
<protein>
    <recommendedName>
        <fullName evidence="11">Calreticulin</fullName>
    </recommendedName>
</protein>
<evidence type="ECO:0000256" key="1">
    <source>
        <dbReference type="ARBA" id="ARBA00004319"/>
    </source>
</evidence>
<feature type="region of interest" description="Disordered" evidence="13">
    <location>
        <begin position="202"/>
        <end position="235"/>
    </location>
</feature>
<dbReference type="SUPFAM" id="SSF49899">
    <property type="entry name" value="Concanavalin A-like lectins/glucanases"/>
    <property type="match status" value="1"/>
</dbReference>
<evidence type="ECO:0000313" key="15">
    <source>
        <dbReference type="Proteomes" id="UP001648503"/>
    </source>
</evidence>
<evidence type="ECO:0000256" key="8">
    <source>
        <dbReference type="ARBA" id="ARBA00022833"/>
    </source>
</evidence>
<feature type="compositionally biased region" description="Basic and acidic residues" evidence="13">
    <location>
        <begin position="209"/>
        <end position="218"/>
    </location>
</feature>
<keyword evidence="15" id="KW-1185">Reference proteome</keyword>
<feature type="compositionally biased region" description="Basic and acidic residues" evidence="13">
    <location>
        <begin position="352"/>
        <end position="362"/>
    </location>
</feature>
<feature type="region of interest" description="Disordered" evidence="13">
    <location>
        <begin position="352"/>
        <end position="403"/>
    </location>
</feature>
<dbReference type="PIRSF" id="PIRSF002356">
    <property type="entry name" value="Calreticulin"/>
    <property type="match status" value="1"/>
</dbReference>
<feature type="compositionally biased region" description="Acidic residues" evidence="13">
    <location>
        <begin position="386"/>
        <end position="403"/>
    </location>
</feature>
<comment type="caution">
    <text evidence="14">The sequence shown here is derived from an EMBL/GenBank/DDBJ whole genome shotgun (WGS) entry which is preliminary data.</text>
</comment>
<gene>
    <name evidence="14" type="ORF">BASA50_006380</name>
</gene>
<dbReference type="Gene3D" id="2.10.250.10">
    <property type="entry name" value="Calreticulin/calnexin, P domain"/>
    <property type="match status" value="1"/>
</dbReference>
<dbReference type="InterPro" id="IPR001580">
    <property type="entry name" value="Calret/calnex"/>
</dbReference>
<sequence length="403" mass="45737">MRLVTPFGLAALAVLQLASAKVYFKESFDADTLDAKWIVSEKRTDYGQWKVSPGAFYADPTSSKGLQTSNDARFYAISAPFDHELDNKDKPFVVQFSVKFEQNIDCGGGYVKIMPKPFDPKEFDGDTKYNIMFGPDICGKSKRTHVILSHKDENHLITKSIDPGSDQLTHLYTLVLNPDQTYQVFIDLEEKSAGSLSEDWTILPPAKIPDPKAKKPTDWIDDPNMPDPSDVKPDDWDVPEFIEDPAAEKPEDWDDDMDGEWDHPMVNNPDYKSAWLPKLIPNPDYKGAWAAPLLDNPDFVPVDHLHAYKSAFIGFDLWQVKSGTIFDNIIVTDSLEEAKAFAQETYVKDMPAEREAKKKHDDAETEALESLQPDKPKEAEDKPKESEDEPKEDEFEFDDHEEL</sequence>
<feature type="chain" id="PRO_5044970347" description="Calreticulin" evidence="12">
    <location>
        <begin position="21"/>
        <end position="403"/>
    </location>
</feature>
<evidence type="ECO:0000256" key="10">
    <source>
        <dbReference type="ARBA" id="ARBA00023186"/>
    </source>
</evidence>
<evidence type="ECO:0000256" key="5">
    <source>
        <dbReference type="ARBA" id="ARBA00022734"/>
    </source>
</evidence>
<dbReference type="PROSITE" id="PS00804">
    <property type="entry name" value="CALRETICULIN_2"/>
    <property type="match status" value="1"/>
</dbReference>
<keyword evidence="7 11" id="KW-0256">Endoplasmic reticulum</keyword>